<evidence type="ECO:0000256" key="2">
    <source>
        <dbReference type="SAM" id="MobiDB-lite"/>
    </source>
</evidence>
<feature type="compositionally biased region" description="Pro residues" evidence="2">
    <location>
        <begin position="180"/>
        <end position="190"/>
    </location>
</feature>
<sequence length="190" mass="19985">MFIRSLTFAALSLLVSGPSWAADIDSPLTQDYGRSRALIVIAPSTADPTLVSLKKALDDPANQKAFDERQLVLYEVAQTVGKRANKYMEQPTTMALIRGLKLGVTPEGKSTVILVGKDGQQKTLEHDGPLPLKDVFSAVDALPASEKETVAPTPPPPPAAAAEAKPAKGAKPGKAEKPGKTPPAPKALDD</sequence>
<name>A0A7Y7XX59_9PSED</name>
<feature type="compositionally biased region" description="Low complexity" evidence="2">
    <location>
        <begin position="160"/>
        <end position="172"/>
    </location>
</feature>
<feature type="chain" id="PRO_5030933549" evidence="3">
    <location>
        <begin position="22"/>
        <end position="190"/>
    </location>
</feature>
<dbReference type="EMBL" id="JACAQE010000002">
    <property type="protein sequence ID" value="NWC13967.1"/>
    <property type="molecule type" value="Genomic_DNA"/>
</dbReference>
<evidence type="ECO:0000256" key="3">
    <source>
        <dbReference type="SAM" id="SignalP"/>
    </source>
</evidence>
<organism evidence="5 6">
    <name type="scientific">Pseudomonas gingeri</name>
    <dbReference type="NCBI Taxonomy" id="117681"/>
    <lineage>
        <taxon>Bacteria</taxon>
        <taxon>Pseudomonadati</taxon>
        <taxon>Pseudomonadota</taxon>
        <taxon>Gammaproteobacteria</taxon>
        <taxon>Pseudomonadales</taxon>
        <taxon>Pseudomonadaceae</taxon>
        <taxon>Pseudomonas</taxon>
    </lineage>
</organism>
<dbReference type="Pfam" id="PF13778">
    <property type="entry name" value="DUF4174"/>
    <property type="match status" value="1"/>
</dbReference>
<keyword evidence="1 3" id="KW-0732">Signal</keyword>
<feature type="domain" description="DUF4174" evidence="4">
    <location>
        <begin position="27"/>
        <end position="148"/>
    </location>
</feature>
<dbReference type="AlphaFoldDB" id="A0A7Y7XX59"/>
<evidence type="ECO:0000259" key="4">
    <source>
        <dbReference type="Pfam" id="PF13778"/>
    </source>
</evidence>
<protein>
    <submittedName>
        <fullName evidence="5">DUF4174 domain-containing protein</fullName>
    </submittedName>
</protein>
<evidence type="ECO:0000313" key="6">
    <source>
        <dbReference type="Proteomes" id="UP000517547"/>
    </source>
</evidence>
<feature type="signal peptide" evidence="3">
    <location>
        <begin position="1"/>
        <end position="21"/>
    </location>
</feature>
<dbReference type="Proteomes" id="UP000517547">
    <property type="component" value="Unassembled WGS sequence"/>
</dbReference>
<dbReference type="RefSeq" id="WP_103032987.1">
    <property type="nucleotide sequence ID" value="NZ_JACAOK010000027.1"/>
</dbReference>
<proteinExistence type="predicted"/>
<evidence type="ECO:0000313" key="5">
    <source>
        <dbReference type="EMBL" id="NWC13967.1"/>
    </source>
</evidence>
<feature type="region of interest" description="Disordered" evidence="2">
    <location>
        <begin position="141"/>
        <end position="190"/>
    </location>
</feature>
<reference evidence="5 6" key="1">
    <citation type="submission" date="2020-04" db="EMBL/GenBank/DDBJ databases">
        <title>Molecular characterization of pseudomonads from Agaricus bisporus reveal novel blotch 2 pathogens in Western Europe.</title>
        <authorList>
            <person name="Taparia T."/>
            <person name="Krijger M."/>
            <person name="Haynes E."/>
            <person name="Elpinstone J.G."/>
            <person name="Noble R."/>
            <person name="Van Der Wolf J."/>
        </authorList>
    </citation>
    <scope>NUCLEOTIDE SEQUENCE [LARGE SCALE GENOMIC DNA]</scope>
    <source>
        <strain evidence="5 6">IPO3738</strain>
    </source>
</reference>
<accession>A0A7Y7XX59</accession>
<comment type="caution">
    <text evidence="5">The sequence shown here is derived from an EMBL/GenBank/DDBJ whole genome shotgun (WGS) entry which is preliminary data.</text>
</comment>
<evidence type="ECO:0000256" key="1">
    <source>
        <dbReference type="ARBA" id="ARBA00022729"/>
    </source>
</evidence>
<gene>
    <name evidence="5" type="ORF">HX845_09955</name>
</gene>
<dbReference type="InterPro" id="IPR025232">
    <property type="entry name" value="DUF4174"/>
</dbReference>